<organism evidence="1 2">
    <name type="scientific">Necator americanus</name>
    <name type="common">Human hookworm</name>
    <dbReference type="NCBI Taxonomy" id="51031"/>
    <lineage>
        <taxon>Eukaryota</taxon>
        <taxon>Metazoa</taxon>
        <taxon>Ecdysozoa</taxon>
        <taxon>Nematoda</taxon>
        <taxon>Chromadorea</taxon>
        <taxon>Rhabditida</taxon>
        <taxon>Rhabditina</taxon>
        <taxon>Rhabditomorpha</taxon>
        <taxon>Strongyloidea</taxon>
        <taxon>Ancylostomatidae</taxon>
        <taxon>Bunostominae</taxon>
        <taxon>Necator</taxon>
    </lineage>
</organism>
<dbReference type="EMBL" id="JAVFWL010000006">
    <property type="protein sequence ID" value="KAK6761982.1"/>
    <property type="molecule type" value="Genomic_DNA"/>
</dbReference>
<evidence type="ECO:0008006" key="3">
    <source>
        <dbReference type="Google" id="ProtNLM"/>
    </source>
</evidence>
<evidence type="ECO:0000313" key="1">
    <source>
        <dbReference type="EMBL" id="KAK6761982.1"/>
    </source>
</evidence>
<keyword evidence="2" id="KW-1185">Reference proteome</keyword>
<name>A0ABR1EH18_NECAM</name>
<protein>
    <recommendedName>
        <fullName evidence="3">MULE transposase domain-containing protein</fullName>
    </recommendedName>
</protein>
<dbReference type="Proteomes" id="UP001303046">
    <property type="component" value="Unassembled WGS sequence"/>
</dbReference>
<accession>A0ABR1EH18</accession>
<sequence>MTDIEVGMMFEHVKKLLPSFHTDTFITDDTNTFWNGFSKVFPSSKTKRLCLWHVQQAMKKNANAKLVNVSSLRLTPIACSWNGQEVAGKAGILLNQRDLCEPFLRKVRYICLVREGNVVVTQDT</sequence>
<gene>
    <name evidence="1" type="primary">Necator_chrX.g23067</name>
    <name evidence="1" type="ORF">RB195_022904</name>
</gene>
<proteinExistence type="predicted"/>
<comment type="caution">
    <text evidence="1">The sequence shown here is derived from an EMBL/GenBank/DDBJ whole genome shotgun (WGS) entry which is preliminary data.</text>
</comment>
<reference evidence="1 2" key="1">
    <citation type="submission" date="2023-08" db="EMBL/GenBank/DDBJ databases">
        <title>A Necator americanus chromosomal reference genome.</title>
        <authorList>
            <person name="Ilik V."/>
            <person name="Petrzelkova K.J."/>
            <person name="Pardy F."/>
            <person name="Fuh T."/>
            <person name="Niatou-Singa F.S."/>
            <person name="Gouil Q."/>
            <person name="Baker L."/>
            <person name="Ritchie M.E."/>
            <person name="Jex A.R."/>
            <person name="Gazzola D."/>
            <person name="Li H."/>
            <person name="Toshio Fujiwara R."/>
            <person name="Zhan B."/>
            <person name="Aroian R.V."/>
            <person name="Pafco B."/>
            <person name="Schwarz E.M."/>
        </authorList>
    </citation>
    <scope>NUCLEOTIDE SEQUENCE [LARGE SCALE GENOMIC DNA]</scope>
    <source>
        <strain evidence="1 2">Aroian</strain>
        <tissue evidence="1">Whole animal</tissue>
    </source>
</reference>
<evidence type="ECO:0000313" key="2">
    <source>
        <dbReference type="Proteomes" id="UP001303046"/>
    </source>
</evidence>